<keyword evidence="2" id="KW-0732">Signal</keyword>
<reference evidence="4 5" key="1">
    <citation type="journal article" date="2022" name="BMC Genomics">
        <title>Comparative genome analysis of mycobacteria focusing on tRNA and non-coding RNA.</title>
        <authorList>
            <person name="Behra P.R.K."/>
            <person name="Pettersson B.M.F."/>
            <person name="Ramesh M."/>
            <person name="Das S."/>
            <person name="Dasgupta S."/>
            <person name="Kirsebom L.A."/>
        </authorList>
    </citation>
    <scope>NUCLEOTIDE SEQUENCE [LARGE SCALE GENOMIC DNA]</scope>
    <source>
        <strain evidence="4 5">DSM 44078</strain>
    </source>
</reference>
<dbReference type="EMBL" id="JACKTY010000029">
    <property type="protein sequence ID" value="MCV7227180.1"/>
    <property type="molecule type" value="Genomic_DNA"/>
</dbReference>
<comment type="subcellular location">
    <subcellularLocation>
        <location evidence="1">Secreted</location>
    </subcellularLocation>
</comment>
<dbReference type="Proteomes" id="UP001526201">
    <property type="component" value="Unassembled WGS sequence"/>
</dbReference>
<accession>A0ABT3CCF2</accession>
<sequence>MILSPPGAVVLAYHDILPNGHEPFQYAVSLNHFRLHLDLLSRLRFAIVPLSEITRRHRDGRSLRGLATVMFDDAIIGVHQLAISELTDRRLPWTLAVVTDRLGVEPQWWPGSRRTMTRQELDDAVAAGAELAVHTETHCNLTGLDDQELDTEIRRSRRRLEDWTGKAVTDVVYPGGCHTLRVRTAAREAGFEAGYSFTNGRVGHAIDPFMLPRLTMHDGMTAVPTLRSLLRPAFTWPRLATEMLGDTEFP</sequence>
<keyword evidence="5" id="KW-1185">Reference proteome</keyword>
<name>A0ABT3CCF2_9MYCO</name>
<gene>
    <name evidence="4" type="ORF">H7J73_14185</name>
</gene>
<evidence type="ECO:0000256" key="2">
    <source>
        <dbReference type="ARBA" id="ARBA00022729"/>
    </source>
</evidence>
<evidence type="ECO:0000313" key="4">
    <source>
        <dbReference type="EMBL" id="MCV7227180.1"/>
    </source>
</evidence>
<organism evidence="4 5">
    <name type="scientific">Mycolicibacterium komossense</name>
    <dbReference type="NCBI Taxonomy" id="1779"/>
    <lineage>
        <taxon>Bacteria</taxon>
        <taxon>Bacillati</taxon>
        <taxon>Actinomycetota</taxon>
        <taxon>Actinomycetes</taxon>
        <taxon>Mycobacteriales</taxon>
        <taxon>Mycobacteriaceae</taxon>
        <taxon>Mycolicibacterium</taxon>
    </lineage>
</organism>
<dbReference type="InterPro" id="IPR011330">
    <property type="entry name" value="Glyco_hydro/deAcase_b/a-brl"/>
</dbReference>
<dbReference type="SUPFAM" id="SSF88713">
    <property type="entry name" value="Glycoside hydrolase/deacetylase"/>
    <property type="match status" value="1"/>
</dbReference>
<protein>
    <submittedName>
        <fullName evidence="4">Polysaccharide deacetylase family protein</fullName>
    </submittedName>
</protein>
<dbReference type="PROSITE" id="PS51677">
    <property type="entry name" value="NODB"/>
    <property type="match status" value="1"/>
</dbReference>
<evidence type="ECO:0000313" key="5">
    <source>
        <dbReference type="Proteomes" id="UP001526201"/>
    </source>
</evidence>
<dbReference type="InterPro" id="IPR051398">
    <property type="entry name" value="Polysacch_Deacetylase"/>
</dbReference>
<dbReference type="InterPro" id="IPR002509">
    <property type="entry name" value="NODB_dom"/>
</dbReference>
<dbReference type="Gene3D" id="3.20.20.370">
    <property type="entry name" value="Glycoside hydrolase/deacetylase"/>
    <property type="match status" value="1"/>
</dbReference>
<proteinExistence type="predicted"/>
<dbReference type="RefSeq" id="WP_264068109.1">
    <property type="nucleotide sequence ID" value="NZ_JACKTY010000029.1"/>
</dbReference>
<dbReference type="CDD" id="cd10918">
    <property type="entry name" value="CE4_NodB_like_5s_6s"/>
    <property type="match status" value="1"/>
</dbReference>
<feature type="domain" description="NodB homology" evidence="3">
    <location>
        <begin position="65"/>
        <end position="250"/>
    </location>
</feature>
<evidence type="ECO:0000259" key="3">
    <source>
        <dbReference type="PROSITE" id="PS51677"/>
    </source>
</evidence>
<comment type="caution">
    <text evidence="4">The sequence shown here is derived from an EMBL/GenBank/DDBJ whole genome shotgun (WGS) entry which is preliminary data.</text>
</comment>
<dbReference type="PANTHER" id="PTHR34216:SF3">
    <property type="entry name" value="POLY-BETA-1,6-N-ACETYL-D-GLUCOSAMINE N-DEACETYLASE"/>
    <property type="match status" value="1"/>
</dbReference>
<dbReference type="PANTHER" id="PTHR34216">
    <property type="match status" value="1"/>
</dbReference>
<dbReference type="Pfam" id="PF01522">
    <property type="entry name" value="Polysacc_deac_1"/>
    <property type="match status" value="1"/>
</dbReference>
<evidence type="ECO:0000256" key="1">
    <source>
        <dbReference type="ARBA" id="ARBA00004613"/>
    </source>
</evidence>